<reference evidence="2" key="1">
    <citation type="submission" date="2013-05" db="EMBL/GenBank/DDBJ databases">
        <authorList>
            <person name="Yim A.K.Y."/>
            <person name="Chan T.F."/>
            <person name="Ji K.M."/>
            <person name="Liu X.Y."/>
            <person name="Zhou J.W."/>
            <person name="Li R.Q."/>
            <person name="Yang K.Y."/>
            <person name="Li J."/>
            <person name="Li M."/>
            <person name="Law P.T.W."/>
            <person name="Wu Y.L."/>
            <person name="Cai Z.L."/>
            <person name="Qin H."/>
            <person name="Bao Y."/>
            <person name="Leung R.K.K."/>
            <person name="Ng P.K.S."/>
            <person name="Zou J."/>
            <person name="Zhong X.J."/>
            <person name="Ran P.X."/>
            <person name="Zhong N.S."/>
            <person name="Liu Z.G."/>
            <person name="Tsui S.K.W."/>
        </authorList>
    </citation>
    <scope>NUCLEOTIDE SEQUENCE</scope>
    <source>
        <strain evidence="2">Derf</strain>
        <tissue evidence="2">Whole organism</tissue>
    </source>
</reference>
<protein>
    <submittedName>
        <fullName evidence="2">Uncharacterized protein</fullName>
    </submittedName>
</protein>
<dbReference type="AlphaFoldDB" id="A0A922IB22"/>
<feature type="compositionally biased region" description="Basic residues" evidence="1">
    <location>
        <begin position="8"/>
        <end position="46"/>
    </location>
</feature>
<gene>
    <name evidence="2" type="ORF">DERF_002645</name>
</gene>
<feature type="compositionally biased region" description="Low complexity" evidence="1">
    <location>
        <begin position="287"/>
        <end position="308"/>
    </location>
</feature>
<evidence type="ECO:0000256" key="1">
    <source>
        <dbReference type="SAM" id="MobiDB-lite"/>
    </source>
</evidence>
<dbReference type="Proteomes" id="UP000790347">
    <property type="component" value="Unassembled WGS sequence"/>
</dbReference>
<feature type="region of interest" description="Disordered" evidence="1">
    <location>
        <begin position="1"/>
        <end position="148"/>
    </location>
</feature>
<comment type="caution">
    <text evidence="2">The sequence shown here is derived from an EMBL/GenBank/DDBJ whole genome shotgun (WGS) entry which is preliminary data.</text>
</comment>
<sequence length="377" mass="41504">MGMDKSSKKVSKKKSTIKKGGKTSRKKSEKSLNKKSTKPKLTKKSTKKSDLSSTSKETSKSLATKTSTIDEDGVSKKVTDEQTTLTDTKIDDSTVTSKTVDDSKTSSATTSTTEDSKMISESSSQPKSEVAKEMEIKPKTQPSTATEMAKNNIDDQTKCLFNTCKLDPDVAIKIEKNRQAIEQVVNLLREIRPDQITGDIKEDLIKIHMIARGIRIRLAHHLAEQEKKMMDIMMKMLTPTKKEMAPPESEMKKEMAKTMTKSDEEKSKFATEKFADSDKTMATEVTKTTTTTADSDGSSSSSSSDSTTMNKTETKVMKKSLENDPLKITIDEPLSKSAGEGTIIMKVCIKEVVENVEKSVSDNDDNSGGKTNNDESD</sequence>
<dbReference type="EMBL" id="ASGP02000001">
    <property type="protein sequence ID" value="KAH9528727.1"/>
    <property type="molecule type" value="Genomic_DNA"/>
</dbReference>
<evidence type="ECO:0000313" key="2">
    <source>
        <dbReference type="EMBL" id="KAH9528727.1"/>
    </source>
</evidence>
<proteinExistence type="predicted"/>
<feature type="compositionally biased region" description="Basic and acidic residues" evidence="1">
    <location>
        <begin position="129"/>
        <end position="138"/>
    </location>
</feature>
<feature type="region of interest" description="Disordered" evidence="1">
    <location>
        <begin position="242"/>
        <end position="275"/>
    </location>
</feature>
<feature type="compositionally biased region" description="Low complexity" evidence="1">
    <location>
        <begin position="51"/>
        <end position="67"/>
    </location>
</feature>
<name>A0A922IB22_DERFA</name>
<accession>A0A922IB22</accession>
<feature type="region of interest" description="Disordered" evidence="1">
    <location>
        <begin position="356"/>
        <end position="377"/>
    </location>
</feature>
<keyword evidence="3" id="KW-1185">Reference proteome</keyword>
<reference evidence="2" key="2">
    <citation type="journal article" date="2022" name="Res Sq">
        <title>Comparative Genomics Reveals Insights into the Divergent Evolution of Astigmatic Mites and Household Pest Adaptations.</title>
        <authorList>
            <person name="Xiong Q."/>
            <person name="Wan A.T.-Y."/>
            <person name="Liu X.-Y."/>
            <person name="Fung C.S.-H."/>
            <person name="Xiao X."/>
            <person name="Malainual N."/>
            <person name="Hou J."/>
            <person name="Wang L."/>
            <person name="Wang M."/>
            <person name="Yang K."/>
            <person name="Cui Y."/>
            <person name="Leung E."/>
            <person name="Nong W."/>
            <person name="Shin S.-K."/>
            <person name="Au S."/>
            <person name="Jeong K.Y."/>
            <person name="Chew F.T."/>
            <person name="Hui J."/>
            <person name="Leung T.F."/>
            <person name="Tungtrongchitr A."/>
            <person name="Zhong N."/>
            <person name="Liu Z."/>
            <person name="Tsui S."/>
        </authorList>
    </citation>
    <scope>NUCLEOTIDE SEQUENCE</scope>
    <source>
        <strain evidence="2">Derf</strain>
        <tissue evidence="2">Whole organism</tissue>
    </source>
</reference>
<evidence type="ECO:0000313" key="3">
    <source>
        <dbReference type="Proteomes" id="UP000790347"/>
    </source>
</evidence>
<organism evidence="2 3">
    <name type="scientific">Dermatophagoides farinae</name>
    <name type="common">American house dust mite</name>
    <dbReference type="NCBI Taxonomy" id="6954"/>
    <lineage>
        <taxon>Eukaryota</taxon>
        <taxon>Metazoa</taxon>
        <taxon>Ecdysozoa</taxon>
        <taxon>Arthropoda</taxon>
        <taxon>Chelicerata</taxon>
        <taxon>Arachnida</taxon>
        <taxon>Acari</taxon>
        <taxon>Acariformes</taxon>
        <taxon>Sarcoptiformes</taxon>
        <taxon>Astigmata</taxon>
        <taxon>Psoroptidia</taxon>
        <taxon>Analgoidea</taxon>
        <taxon>Pyroglyphidae</taxon>
        <taxon>Dermatophagoidinae</taxon>
        <taxon>Dermatophagoides</taxon>
    </lineage>
</organism>
<feature type="region of interest" description="Disordered" evidence="1">
    <location>
        <begin position="287"/>
        <end position="318"/>
    </location>
</feature>